<dbReference type="OMA" id="DENMANQ"/>
<organism evidence="6 7">
    <name type="scientific">Orchesella cincta</name>
    <name type="common">Springtail</name>
    <name type="synonym">Podura cincta</name>
    <dbReference type="NCBI Taxonomy" id="48709"/>
    <lineage>
        <taxon>Eukaryota</taxon>
        <taxon>Metazoa</taxon>
        <taxon>Ecdysozoa</taxon>
        <taxon>Arthropoda</taxon>
        <taxon>Hexapoda</taxon>
        <taxon>Collembola</taxon>
        <taxon>Entomobryomorpha</taxon>
        <taxon>Entomobryoidea</taxon>
        <taxon>Orchesellidae</taxon>
        <taxon>Orchesellinae</taxon>
        <taxon>Orchesella</taxon>
    </lineage>
</organism>
<dbReference type="STRING" id="48709.A0A1D2MAI2"/>
<dbReference type="GO" id="GO:0015020">
    <property type="term" value="F:glucuronosyltransferase activity"/>
    <property type="evidence" value="ECO:0007669"/>
    <property type="project" value="UniProtKB-EC"/>
</dbReference>
<comment type="subcellular location">
    <subcellularLocation>
        <location evidence="5">Membrane</location>
        <topology evidence="5">Single-pass membrane protein</topology>
    </subcellularLocation>
</comment>
<dbReference type="InterPro" id="IPR050271">
    <property type="entry name" value="UDP-glycosyltransferase"/>
</dbReference>
<keyword evidence="5" id="KW-0472">Membrane</keyword>
<dbReference type="AlphaFoldDB" id="A0A1D2MAI2"/>
<dbReference type="GO" id="GO:0016020">
    <property type="term" value="C:membrane"/>
    <property type="evidence" value="ECO:0007669"/>
    <property type="project" value="UniProtKB-SubCell"/>
</dbReference>
<comment type="caution">
    <text evidence="6">The sequence shown here is derived from an EMBL/GenBank/DDBJ whole genome shotgun (WGS) entry which is preliminary data.</text>
</comment>
<evidence type="ECO:0000313" key="6">
    <source>
        <dbReference type="EMBL" id="ODM89983.1"/>
    </source>
</evidence>
<accession>A0A1D2MAI2</accession>
<dbReference type="EMBL" id="LJIJ01002258">
    <property type="protein sequence ID" value="ODM89983.1"/>
    <property type="molecule type" value="Genomic_DNA"/>
</dbReference>
<dbReference type="PANTHER" id="PTHR48043:SF159">
    <property type="entry name" value="EG:EG0003.4 PROTEIN-RELATED"/>
    <property type="match status" value="1"/>
</dbReference>
<dbReference type="PANTHER" id="PTHR48043">
    <property type="entry name" value="EG:EG0003.4 PROTEIN-RELATED"/>
    <property type="match status" value="1"/>
</dbReference>
<evidence type="ECO:0000256" key="3">
    <source>
        <dbReference type="ARBA" id="ARBA00022679"/>
    </source>
</evidence>
<dbReference type="PROSITE" id="PS00375">
    <property type="entry name" value="UDPGT"/>
    <property type="match status" value="1"/>
</dbReference>
<proteinExistence type="inferred from homology"/>
<feature type="non-terminal residue" evidence="6">
    <location>
        <position position="1"/>
    </location>
</feature>
<dbReference type="Pfam" id="PF00201">
    <property type="entry name" value="UDPGT"/>
    <property type="match status" value="1"/>
</dbReference>
<protein>
    <recommendedName>
        <fullName evidence="5">UDP-glucuronosyltransferase</fullName>
        <ecNumber evidence="5">2.4.1.17</ecNumber>
    </recommendedName>
</protein>
<evidence type="ECO:0000256" key="1">
    <source>
        <dbReference type="ARBA" id="ARBA00009995"/>
    </source>
</evidence>
<evidence type="ECO:0000256" key="5">
    <source>
        <dbReference type="RuleBase" id="RU362059"/>
    </source>
</evidence>
<keyword evidence="5" id="KW-1133">Transmembrane helix</keyword>
<dbReference type="Proteomes" id="UP000094527">
    <property type="component" value="Unassembled WGS sequence"/>
</dbReference>
<evidence type="ECO:0000313" key="7">
    <source>
        <dbReference type="Proteomes" id="UP000094527"/>
    </source>
</evidence>
<dbReference type="InterPro" id="IPR002213">
    <property type="entry name" value="UDP_glucos_trans"/>
</dbReference>
<reference evidence="6 7" key="1">
    <citation type="journal article" date="2016" name="Genome Biol. Evol.">
        <title>Gene Family Evolution Reflects Adaptation to Soil Environmental Stressors in the Genome of the Collembolan Orchesella cincta.</title>
        <authorList>
            <person name="Faddeeva-Vakhrusheva A."/>
            <person name="Derks M.F."/>
            <person name="Anvar S.Y."/>
            <person name="Agamennone V."/>
            <person name="Suring W."/>
            <person name="Smit S."/>
            <person name="van Straalen N.M."/>
            <person name="Roelofs D."/>
        </authorList>
    </citation>
    <scope>NUCLEOTIDE SEQUENCE [LARGE SCALE GENOMIC DNA]</scope>
    <source>
        <tissue evidence="6">Mixed pool</tissue>
    </source>
</reference>
<keyword evidence="5" id="KW-0812">Transmembrane</keyword>
<sequence>PRPCIRAVIKSSWRTGHEIVNLSPSSPPICPNVKQIQLITVEDLTGKMPDPLSNEERNLQQVLKNEKFDLKSSISSSITVLGMIHFEAPSILYQQWKLLLCYRFWKLATSFLCSLRVLKYTDKMSLVERITNTVLDTVFAFMWERMFLGVSEEMYKKYLPNGDQLPSIDEIQANASMMFMNSHFTLNYPRPLPDVIEVGGMHTRPAKKLPQDLDKFLSDSGKWLHIFSLGSIVKAKDMPENYRKVFLNVFSRLKQRVIWKWETETMADLPPNVKLSKWLPQQDVLGHPNVRLFMTHGGLLSTQESVYHGVPVLGLPLFADQDLNIKQAERGGYAKMVEILDITEEKLESAILELLEDPLYAQKAKELSKLVKDLPQTPLEKAVYWAEYVLRHKGAPHLRSAARDLNFFQYYVLDVAAVLLVAFVVIAYLILCCCKSIYRRTCGRKPTKRVHLKKE</sequence>
<evidence type="ECO:0000256" key="4">
    <source>
        <dbReference type="RuleBase" id="RU003718"/>
    </source>
</evidence>
<keyword evidence="7" id="KW-1185">Reference proteome</keyword>
<dbReference type="Gene3D" id="3.40.50.2000">
    <property type="entry name" value="Glycogen Phosphorylase B"/>
    <property type="match status" value="1"/>
</dbReference>
<comment type="catalytic activity">
    <reaction evidence="5">
        <text>glucuronate acceptor + UDP-alpha-D-glucuronate = acceptor beta-D-glucuronoside + UDP + H(+)</text>
        <dbReference type="Rhea" id="RHEA:21032"/>
        <dbReference type="ChEBI" id="CHEBI:15378"/>
        <dbReference type="ChEBI" id="CHEBI:58052"/>
        <dbReference type="ChEBI" id="CHEBI:58223"/>
        <dbReference type="ChEBI" id="CHEBI:132367"/>
        <dbReference type="ChEBI" id="CHEBI:132368"/>
        <dbReference type="EC" id="2.4.1.17"/>
    </reaction>
</comment>
<dbReference type="EC" id="2.4.1.17" evidence="5"/>
<dbReference type="InterPro" id="IPR035595">
    <property type="entry name" value="UDP_glycos_trans_CS"/>
</dbReference>
<evidence type="ECO:0000256" key="2">
    <source>
        <dbReference type="ARBA" id="ARBA00022676"/>
    </source>
</evidence>
<keyword evidence="2 4" id="KW-0328">Glycosyltransferase</keyword>
<dbReference type="CDD" id="cd03784">
    <property type="entry name" value="GT1_Gtf-like"/>
    <property type="match status" value="1"/>
</dbReference>
<dbReference type="SUPFAM" id="SSF53756">
    <property type="entry name" value="UDP-Glycosyltransferase/glycogen phosphorylase"/>
    <property type="match status" value="1"/>
</dbReference>
<keyword evidence="3 4" id="KW-0808">Transferase</keyword>
<gene>
    <name evidence="6" type="ORF">Ocin01_16699</name>
</gene>
<dbReference type="FunFam" id="3.40.50.2000:FF:000050">
    <property type="entry name" value="UDP-glucuronosyltransferase"/>
    <property type="match status" value="1"/>
</dbReference>
<name>A0A1D2MAI2_ORCCI</name>
<comment type="similarity">
    <text evidence="1 4">Belongs to the UDP-glycosyltransferase family.</text>
</comment>
<dbReference type="OrthoDB" id="5835829at2759"/>
<feature type="transmembrane region" description="Helical" evidence="5">
    <location>
        <begin position="408"/>
        <end position="431"/>
    </location>
</feature>